<dbReference type="Proteomes" id="UP001339883">
    <property type="component" value="Unassembled WGS sequence"/>
</dbReference>
<dbReference type="InterPro" id="IPR036061">
    <property type="entry name" value="CheW-like_dom_sf"/>
</dbReference>
<dbReference type="InterPro" id="IPR002545">
    <property type="entry name" value="CheW-lke_dom"/>
</dbReference>
<evidence type="ECO:0000313" key="3">
    <source>
        <dbReference type="Proteomes" id="UP001339883"/>
    </source>
</evidence>
<evidence type="ECO:0000259" key="1">
    <source>
        <dbReference type="PROSITE" id="PS50851"/>
    </source>
</evidence>
<dbReference type="InterPro" id="IPR039315">
    <property type="entry name" value="CheW"/>
</dbReference>
<dbReference type="Gene3D" id="2.40.50.180">
    <property type="entry name" value="CheA-289, Domain 4"/>
    <property type="match status" value="1"/>
</dbReference>
<organism evidence="2 3">
    <name type="scientific">Acinetobacter pollinis</name>
    <dbReference type="NCBI Taxonomy" id="2605270"/>
    <lineage>
        <taxon>Bacteria</taxon>
        <taxon>Pseudomonadati</taxon>
        <taxon>Pseudomonadota</taxon>
        <taxon>Gammaproteobacteria</taxon>
        <taxon>Moraxellales</taxon>
        <taxon>Moraxellaceae</taxon>
        <taxon>Acinetobacter</taxon>
    </lineage>
</organism>
<gene>
    <name evidence="2" type="ORF">I2F25_11460</name>
</gene>
<dbReference type="PANTHER" id="PTHR22617:SF43">
    <property type="entry name" value="PROTEIN PILI"/>
    <property type="match status" value="1"/>
</dbReference>
<reference evidence="2 3" key="1">
    <citation type="submission" date="2019-08" db="EMBL/GenBank/DDBJ databases">
        <title>Five species of Acinetobacter isolated from floral nectar and animal pollinators.</title>
        <authorList>
            <person name="Hendry T.A."/>
        </authorList>
    </citation>
    <scope>NUCLEOTIDE SEQUENCE [LARGE SCALE GENOMIC DNA]</scope>
    <source>
        <strain evidence="2 3">MD18.27</strain>
    </source>
</reference>
<protein>
    <submittedName>
        <fullName evidence="2">Purine-binding chemotaxis protein CheW</fullName>
    </submittedName>
</protein>
<dbReference type="SUPFAM" id="SSF50341">
    <property type="entry name" value="CheW-like"/>
    <property type="match status" value="1"/>
</dbReference>
<proteinExistence type="predicted"/>
<dbReference type="PROSITE" id="PS50851">
    <property type="entry name" value="CHEW"/>
    <property type="match status" value="1"/>
</dbReference>
<sequence>MAANGFLELLRLARQGDKHQQAIADSVNRWSGIAFELQEQSFVVPLGEVAEVMYCPSLTPVPKGESWLKGLSNIRGQLLTVVDLTEYLLNKPTKRTRQQKILCLQHQDHYIGLMVDEVTGLQHFNKQSFFSRNSKLNTSVEKYCSGYFDYDQKTWNVFLFSKLIKDFRQITTALN</sequence>
<comment type="caution">
    <text evidence="2">The sequence shown here is derived from an EMBL/GenBank/DDBJ whole genome shotgun (WGS) entry which is preliminary data.</text>
</comment>
<dbReference type="PANTHER" id="PTHR22617">
    <property type="entry name" value="CHEMOTAXIS SENSOR HISTIDINE KINASE-RELATED"/>
    <property type="match status" value="1"/>
</dbReference>
<accession>A0ABU6DUX0</accession>
<dbReference type="Pfam" id="PF01584">
    <property type="entry name" value="CheW"/>
    <property type="match status" value="1"/>
</dbReference>
<evidence type="ECO:0000313" key="2">
    <source>
        <dbReference type="EMBL" id="MEB5477654.1"/>
    </source>
</evidence>
<name>A0ABU6DUX0_9GAMM</name>
<dbReference type="Gene3D" id="2.30.30.40">
    <property type="entry name" value="SH3 Domains"/>
    <property type="match status" value="1"/>
</dbReference>
<dbReference type="RefSeq" id="WP_277095245.1">
    <property type="nucleotide sequence ID" value="NZ_VTDN01000011.1"/>
</dbReference>
<dbReference type="SMART" id="SM00260">
    <property type="entry name" value="CheW"/>
    <property type="match status" value="1"/>
</dbReference>
<keyword evidence="3" id="KW-1185">Reference proteome</keyword>
<dbReference type="EMBL" id="VTDN01000011">
    <property type="protein sequence ID" value="MEB5477654.1"/>
    <property type="molecule type" value="Genomic_DNA"/>
</dbReference>
<feature type="domain" description="CheW-like" evidence="1">
    <location>
        <begin position="29"/>
        <end position="169"/>
    </location>
</feature>